<dbReference type="InterPro" id="IPR019775">
    <property type="entry name" value="WD40_repeat_CS"/>
</dbReference>
<organism evidence="4 5">
    <name type="scientific">Clytia hemisphaerica</name>
    <dbReference type="NCBI Taxonomy" id="252671"/>
    <lineage>
        <taxon>Eukaryota</taxon>
        <taxon>Metazoa</taxon>
        <taxon>Cnidaria</taxon>
        <taxon>Hydrozoa</taxon>
        <taxon>Hydroidolina</taxon>
        <taxon>Leptothecata</taxon>
        <taxon>Obeliida</taxon>
        <taxon>Clytiidae</taxon>
        <taxon>Clytia</taxon>
    </lineage>
</organism>
<feature type="repeat" description="WD" evidence="3">
    <location>
        <begin position="215"/>
        <end position="256"/>
    </location>
</feature>
<evidence type="ECO:0000256" key="1">
    <source>
        <dbReference type="ARBA" id="ARBA00022574"/>
    </source>
</evidence>
<dbReference type="GeneID" id="136821463"/>
<dbReference type="Pfam" id="PF00400">
    <property type="entry name" value="WD40"/>
    <property type="match status" value="3"/>
</dbReference>
<proteinExistence type="predicted"/>
<keyword evidence="5" id="KW-1185">Reference proteome</keyword>
<name>A0A7M5X444_9CNID</name>
<dbReference type="GO" id="GO:1990841">
    <property type="term" value="F:promoter-specific chromatin binding"/>
    <property type="evidence" value="ECO:0007669"/>
    <property type="project" value="TreeGrafter"/>
</dbReference>
<dbReference type="PROSITE" id="PS50294">
    <property type="entry name" value="WD_REPEATS_REGION"/>
    <property type="match status" value="2"/>
</dbReference>
<dbReference type="InterPro" id="IPR001680">
    <property type="entry name" value="WD40_rpt"/>
</dbReference>
<dbReference type="RefSeq" id="XP_066933799.1">
    <property type="nucleotide sequence ID" value="XM_067077698.1"/>
</dbReference>
<dbReference type="InterPro" id="IPR051350">
    <property type="entry name" value="WD_repeat-ST_regulator"/>
</dbReference>
<dbReference type="PROSITE" id="PS00678">
    <property type="entry name" value="WD_REPEATS_1"/>
    <property type="match status" value="1"/>
</dbReference>
<feature type="repeat" description="WD" evidence="3">
    <location>
        <begin position="450"/>
        <end position="482"/>
    </location>
</feature>
<accession>A0A7M5X444</accession>
<reference evidence="4" key="1">
    <citation type="submission" date="2021-01" db="UniProtKB">
        <authorList>
            <consortium name="EnsemblMetazoa"/>
        </authorList>
    </citation>
    <scope>IDENTIFICATION</scope>
</reference>
<dbReference type="OrthoDB" id="1932312at2759"/>
<dbReference type="GO" id="GO:0005634">
    <property type="term" value="C:nucleus"/>
    <property type="evidence" value="ECO:0007669"/>
    <property type="project" value="TreeGrafter"/>
</dbReference>
<dbReference type="PANTHER" id="PTHR22838:SF4">
    <property type="entry name" value="WD REPEAT-CONTAINING PROTEIN 13"/>
    <property type="match status" value="1"/>
</dbReference>
<keyword evidence="1 3" id="KW-0853">WD repeat</keyword>
<dbReference type="Proteomes" id="UP000594262">
    <property type="component" value="Unplaced"/>
</dbReference>
<dbReference type="SUPFAM" id="SSF50978">
    <property type="entry name" value="WD40 repeat-like"/>
    <property type="match status" value="1"/>
</dbReference>
<dbReference type="SMART" id="SM00320">
    <property type="entry name" value="WD40"/>
    <property type="match status" value="5"/>
</dbReference>
<evidence type="ECO:0000313" key="4">
    <source>
        <dbReference type="EnsemblMetazoa" id="CLYHEMP017154.1"/>
    </source>
</evidence>
<protein>
    <submittedName>
        <fullName evidence="4">Uncharacterized protein</fullName>
    </submittedName>
</protein>
<dbReference type="PROSITE" id="PS50082">
    <property type="entry name" value="WD_REPEATS_2"/>
    <property type="match status" value="2"/>
</dbReference>
<dbReference type="PANTHER" id="PTHR22838">
    <property type="entry name" value="WD REPEAT PROTEIN 26-RELATED"/>
    <property type="match status" value="1"/>
</dbReference>
<evidence type="ECO:0000256" key="2">
    <source>
        <dbReference type="ARBA" id="ARBA00022737"/>
    </source>
</evidence>
<keyword evidence="2" id="KW-0677">Repeat</keyword>
<dbReference type="InterPro" id="IPR036322">
    <property type="entry name" value="WD40_repeat_dom_sf"/>
</dbReference>
<dbReference type="InterPro" id="IPR015943">
    <property type="entry name" value="WD40/YVTN_repeat-like_dom_sf"/>
</dbReference>
<dbReference type="Gene3D" id="2.130.10.10">
    <property type="entry name" value="YVTN repeat-like/Quinoprotein amine dehydrogenase"/>
    <property type="match status" value="2"/>
</dbReference>
<dbReference type="AlphaFoldDB" id="A0A7M5X444"/>
<evidence type="ECO:0000313" key="5">
    <source>
        <dbReference type="Proteomes" id="UP000594262"/>
    </source>
</evidence>
<sequence length="490" mass="54596">MNVSQHILAVDARYSNYRFTNDPQNRTLYIRRRSQLLRENAKKENDSSIRVNYFNVRKQILAKKYGPVSVTESVRSYNLRSRNSSIVDLHHSDAHSPYDASFRPQHRRLHSGSSLNWNTKMLSMTETIPDELILESEGVVPTKKASASRAMAGNTSLSENYTFSGMFHIFDQHADSVTSIKFANNDKYLLGCSSKDGSLSVCDLGKFPPAVKFMLLGHKASVNDFDWSIMNDLLTSASSDCTAQLWNSNTGQNIRVIKDNYGSAVNACRFMPLNNNLIVTGNQKGHVQVFNVSTGKCTKDGVAKGTNPIRCLEFDPSGTFLWAGDDKGVLMSFAFNVMSGKLTKSRKIAIGDNCSITSLSARTWVSREARDPSLLVNLASNSLRLYGISPINDDLQLKTTFPIQQAKSRIRSSFCPLMSFRQGACIVTGSEDMSVYFFNIDEPMKPLNTLLGHSSPVLDVCWNYDESLLCSCDQEGTVIVWKRQQVSPSS</sequence>
<evidence type="ECO:0000256" key="3">
    <source>
        <dbReference type="PROSITE-ProRule" id="PRU00221"/>
    </source>
</evidence>
<dbReference type="EnsemblMetazoa" id="CLYHEMT017154.1">
    <property type="protein sequence ID" value="CLYHEMP017154.1"/>
    <property type="gene ID" value="CLYHEMG017154"/>
</dbReference>